<evidence type="ECO:0000313" key="1">
    <source>
        <dbReference type="EMBL" id="MDU0111635.1"/>
    </source>
</evidence>
<dbReference type="RefSeq" id="WP_315945550.1">
    <property type="nucleotide sequence ID" value="NZ_JAWCUA010000001.1"/>
</dbReference>
<reference evidence="1 2" key="1">
    <citation type="submission" date="2023-10" db="EMBL/GenBank/DDBJ databases">
        <title>Psychrosphaera aquimaarina strain SW33 isolated from seawater.</title>
        <authorList>
            <person name="Bayburt H."/>
            <person name="Kim J.M."/>
            <person name="Choi B.J."/>
            <person name="Jeon C.O."/>
        </authorList>
    </citation>
    <scope>NUCLEOTIDE SEQUENCE [LARGE SCALE GENOMIC DNA]</scope>
    <source>
        <strain evidence="1 2">KCTC 52743</strain>
    </source>
</reference>
<dbReference type="Proteomes" id="UP001257914">
    <property type="component" value="Unassembled WGS sequence"/>
</dbReference>
<gene>
    <name evidence="1" type="ORF">RT723_01135</name>
</gene>
<evidence type="ECO:0008006" key="3">
    <source>
        <dbReference type="Google" id="ProtNLM"/>
    </source>
</evidence>
<name>A0ABU3QWV4_9GAMM</name>
<protein>
    <recommendedName>
        <fullName evidence="3">HDOD domain-containing protein</fullName>
    </recommendedName>
</protein>
<proteinExistence type="predicted"/>
<organism evidence="1 2">
    <name type="scientific">Psychrosphaera aquimarina</name>
    <dbReference type="NCBI Taxonomy" id="2044854"/>
    <lineage>
        <taxon>Bacteria</taxon>
        <taxon>Pseudomonadati</taxon>
        <taxon>Pseudomonadota</taxon>
        <taxon>Gammaproteobacteria</taxon>
        <taxon>Alteromonadales</taxon>
        <taxon>Pseudoalteromonadaceae</taxon>
        <taxon>Psychrosphaera</taxon>
    </lineage>
</organism>
<sequence length="589" mass="66488">MLSSYNQLCELASSCHKVFVKRTELGFEEQLDELLKKMDVVLTTHPQLTGLILNTSNKDMHFIALFILKHACFCRSLCINSKVVTEHGNSIIKASLLLLYVVLPEFIAAKKDHKQLSKFKKALLHCPQASFQLAKRIPLADNNSLKLLSQLSNVNTYSKANSKIQLLAVTALNCSITAFSGLKGKVTYNSALSRLLAIQDDLHLIQPNLQTYKTEFSLLCKSSVDFNGALVRLKNQNLAYILSQSPDKQICSGFEFGQTSIDENVECSEIDTNNVRSVLPHQTLDHNKIIRLILNQQALEQTNAKSKAKPKATESHVGIYRYSANHSWKVISQSVLRDNNKVLGKVLLNYPDQSQLLLNFATIHNRKQLQVTDVSHAIAMLGKVQLFPTLCNDNIKVKQHSVKQMGSDVVNYKIDLFSHILSQLHHQTLNGLPKYHELIGRILMIALMTIPKVAYAASTPACLVKANENDVKSLAEIFGLNTFDNWKKISLILSKSWLLPEAYIQVIEQYFNFLEINKDKANEHKNININTLFIIIATYFFQHFINGENKLHPNKTIKNLMSEFKSKVPNLENLYLTIGQTTTIFTPLS</sequence>
<evidence type="ECO:0000313" key="2">
    <source>
        <dbReference type="Proteomes" id="UP001257914"/>
    </source>
</evidence>
<keyword evidence="2" id="KW-1185">Reference proteome</keyword>
<accession>A0ABU3QWV4</accession>
<dbReference type="EMBL" id="JAWCUA010000001">
    <property type="protein sequence ID" value="MDU0111635.1"/>
    <property type="molecule type" value="Genomic_DNA"/>
</dbReference>
<comment type="caution">
    <text evidence="1">The sequence shown here is derived from an EMBL/GenBank/DDBJ whole genome shotgun (WGS) entry which is preliminary data.</text>
</comment>